<sequence length="31" mass="3546">MNTGIDLLLGIIQTGIIFEFRKYGIEYTPND</sequence>
<proteinExistence type="predicted"/>
<accession>A0A1I4S6J0</accession>
<organism evidence="1 2">
    <name type="scientific">Methanolobus profundi</name>
    <dbReference type="NCBI Taxonomy" id="487685"/>
    <lineage>
        <taxon>Archaea</taxon>
        <taxon>Methanobacteriati</taxon>
        <taxon>Methanobacteriota</taxon>
        <taxon>Stenosarchaea group</taxon>
        <taxon>Methanomicrobia</taxon>
        <taxon>Methanosarcinales</taxon>
        <taxon>Methanosarcinaceae</taxon>
        <taxon>Methanolobus</taxon>
    </lineage>
</organism>
<evidence type="ECO:0000313" key="2">
    <source>
        <dbReference type="Proteomes" id="UP000198535"/>
    </source>
</evidence>
<name>A0A1I4S6J0_9EURY</name>
<reference evidence="2" key="1">
    <citation type="submission" date="2016-10" db="EMBL/GenBank/DDBJ databases">
        <authorList>
            <person name="Varghese N."/>
            <person name="Submissions S."/>
        </authorList>
    </citation>
    <scope>NUCLEOTIDE SEQUENCE [LARGE SCALE GENOMIC DNA]</scope>
    <source>
        <strain evidence="2">Mob M</strain>
    </source>
</reference>
<gene>
    <name evidence="1" type="ORF">SAMN04488696_1804</name>
</gene>
<keyword evidence="2" id="KW-1185">Reference proteome</keyword>
<protein>
    <submittedName>
        <fullName evidence="1">Uncharacterized protein</fullName>
    </submittedName>
</protein>
<dbReference type="EMBL" id="FOUJ01000003">
    <property type="protein sequence ID" value="SFM60107.1"/>
    <property type="molecule type" value="Genomic_DNA"/>
</dbReference>
<evidence type="ECO:0000313" key="1">
    <source>
        <dbReference type="EMBL" id="SFM60107.1"/>
    </source>
</evidence>
<dbReference type="AlphaFoldDB" id="A0A1I4S6J0"/>
<dbReference type="Proteomes" id="UP000198535">
    <property type="component" value="Unassembled WGS sequence"/>
</dbReference>